<sequence length="561" mass="64550">MTVLQIISKAASILRTGFAKLQWVDIYAVISIGIAAVILQWLYIYVQVRRQVRGLSTVHSLIEVFESGSRSQLPHIPFVCPINDFTINDPWKKYADRRTDLIACTQMTTPYAVYVTSSSSTSQIISAKSSVFVKPTEMFRYRAINIFGLVITSAQTGPEHRRHKQVVKACFSESVMKSVWENMTNAFEMMLREEGGLDIGGIVTDLKTVMIKLTLVVFCKTGFNLDIPWIIPRTDGKEMPFMEALQTVEKSIVSQLLVPLWILQFFPLASVRRMGQAQVDFKAHLYKMYHKKRAELQCLEEDFKLCDEKMKPPTDIYGALVHSQMNHEAEEKLKDPENKSKIVGLTEKEIIGNMWIFLVAGQVFISMKSFLALYPDWQEKLHQEITSVCGDSMPTYNDINQLPLCLAACYETVRLRDIVMTLPKMTKEDTVLPYTTWDDQGNISHHTHSVKKGSHVIIDSPAASRNPYQWKNPMVWDPTRFLDKENNARFTGFSIGARQCIGKRFAEVEMVAYISRLIKLFKLYPVKEEHESDQYLIERMLWSIEELTTTPSHWSMRLERR</sequence>
<evidence type="ECO:0008006" key="10">
    <source>
        <dbReference type="Google" id="ProtNLM"/>
    </source>
</evidence>
<dbReference type="PANTHER" id="PTHR24305:SF223">
    <property type="entry name" value="CYTOCHROME P450-DIT2"/>
    <property type="match status" value="1"/>
</dbReference>
<dbReference type="PRINTS" id="PR00385">
    <property type="entry name" value="P450"/>
</dbReference>
<feature type="binding site" description="axial binding residue" evidence="5">
    <location>
        <position position="500"/>
    </location>
    <ligand>
        <name>heme</name>
        <dbReference type="ChEBI" id="CHEBI:30413"/>
    </ligand>
    <ligandPart>
        <name>Fe</name>
        <dbReference type="ChEBI" id="CHEBI:18248"/>
    </ligandPart>
</feature>
<dbReference type="GO" id="GO:0020037">
    <property type="term" value="F:heme binding"/>
    <property type="evidence" value="ECO:0007669"/>
    <property type="project" value="InterPro"/>
</dbReference>
<dbReference type="Proteomes" id="UP000094043">
    <property type="component" value="Chromosome 2"/>
</dbReference>
<feature type="transmembrane region" description="Helical" evidence="7">
    <location>
        <begin position="26"/>
        <end position="46"/>
    </location>
</feature>
<keyword evidence="7" id="KW-0812">Transmembrane</keyword>
<keyword evidence="5 6" id="KW-0349">Heme</keyword>
<keyword evidence="4 5" id="KW-0408">Iron</keyword>
<dbReference type="Pfam" id="PF00067">
    <property type="entry name" value="p450"/>
    <property type="match status" value="1"/>
</dbReference>
<reference evidence="8" key="2">
    <citation type="journal article" date="2022" name="Elife">
        <title>Obligate sexual reproduction of a homothallic fungus closely related to the Cryptococcus pathogenic species complex.</title>
        <authorList>
            <person name="Passer A.R."/>
            <person name="Clancey S.A."/>
            <person name="Shea T."/>
            <person name="David-Palma M."/>
            <person name="Averette A.F."/>
            <person name="Boekhout T."/>
            <person name="Porcel B.M."/>
            <person name="Nowrousian M."/>
            <person name="Cuomo C.A."/>
            <person name="Sun S."/>
            <person name="Heitman J."/>
            <person name="Coelho M.A."/>
        </authorList>
    </citation>
    <scope>NUCLEOTIDE SEQUENCE</scope>
    <source>
        <strain evidence="8">CBS 7841</strain>
    </source>
</reference>
<dbReference type="EMBL" id="CP143785">
    <property type="protein sequence ID" value="WVN86833.1"/>
    <property type="molecule type" value="Genomic_DNA"/>
</dbReference>
<dbReference type="InterPro" id="IPR001128">
    <property type="entry name" value="Cyt_P450"/>
</dbReference>
<dbReference type="AlphaFoldDB" id="A0AAJ8M0A4"/>
<dbReference type="KEGG" id="cdep:91086219"/>
<evidence type="ECO:0000256" key="6">
    <source>
        <dbReference type="RuleBase" id="RU000461"/>
    </source>
</evidence>
<evidence type="ECO:0000256" key="3">
    <source>
        <dbReference type="ARBA" id="ARBA00022723"/>
    </source>
</evidence>
<keyword evidence="6" id="KW-0560">Oxidoreductase</keyword>
<accession>A0AAJ8M0A4</accession>
<evidence type="ECO:0000256" key="1">
    <source>
        <dbReference type="ARBA" id="ARBA00001971"/>
    </source>
</evidence>
<evidence type="ECO:0000256" key="7">
    <source>
        <dbReference type="SAM" id="Phobius"/>
    </source>
</evidence>
<gene>
    <name evidence="8" type="ORF">L203_102007</name>
</gene>
<dbReference type="InterPro" id="IPR050121">
    <property type="entry name" value="Cytochrome_P450_monoxygenase"/>
</dbReference>
<dbReference type="PRINTS" id="PR00463">
    <property type="entry name" value="EP450I"/>
</dbReference>
<dbReference type="InterPro" id="IPR036396">
    <property type="entry name" value="Cyt_P450_sf"/>
</dbReference>
<keyword evidence="6" id="KW-0503">Monooxygenase</keyword>
<dbReference type="PROSITE" id="PS00086">
    <property type="entry name" value="CYTOCHROME_P450"/>
    <property type="match status" value="1"/>
</dbReference>
<comment type="pathway">
    <text evidence="2">Secondary metabolite biosynthesis.</text>
</comment>
<reference evidence="8" key="3">
    <citation type="submission" date="2024-01" db="EMBL/GenBank/DDBJ databases">
        <authorList>
            <person name="Coelho M.A."/>
            <person name="David-Palma M."/>
            <person name="Shea T."/>
            <person name="Sun S."/>
            <person name="Cuomo C.A."/>
            <person name="Heitman J."/>
        </authorList>
    </citation>
    <scope>NUCLEOTIDE SEQUENCE</scope>
    <source>
        <strain evidence="8">CBS 7841</strain>
    </source>
</reference>
<evidence type="ECO:0000313" key="9">
    <source>
        <dbReference type="Proteomes" id="UP000094043"/>
    </source>
</evidence>
<dbReference type="GO" id="GO:0004497">
    <property type="term" value="F:monooxygenase activity"/>
    <property type="evidence" value="ECO:0007669"/>
    <property type="project" value="UniProtKB-KW"/>
</dbReference>
<dbReference type="SUPFAM" id="SSF48264">
    <property type="entry name" value="Cytochrome P450"/>
    <property type="match status" value="1"/>
</dbReference>
<evidence type="ECO:0000256" key="4">
    <source>
        <dbReference type="ARBA" id="ARBA00023004"/>
    </source>
</evidence>
<proteinExistence type="inferred from homology"/>
<reference evidence="8" key="1">
    <citation type="submission" date="2016-06" db="EMBL/GenBank/DDBJ databases">
        <authorList>
            <person name="Cuomo C."/>
            <person name="Litvintseva A."/>
            <person name="Heitman J."/>
            <person name="Chen Y."/>
            <person name="Sun S."/>
            <person name="Springer D."/>
            <person name="Dromer F."/>
            <person name="Young S."/>
            <person name="Zeng Q."/>
            <person name="Chapman S."/>
            <person name="Gujja S."/>
            <person name="Saif S."/>
            <person name="Birren B."/>
        </authorList>
    </citation>
    <scope>NUCLEOTIDE SEQUENCE</scope>
    <source>
        <strain evidence="8">CBS 7841</strain>
    </source>
</reference>
<evidence type="ECO:0000313" key="8">
    <source>
        <dbReference type="EMBL" id="WVN86833.1"/>
    </source>
</evidence>
<name>A0AAJ8M0A4_9TREE</name>
<dbReference type="RefSeq" id="XP_066067533.1">
    <property type="nucleotide sequence ID" value="XM_066211436.1"/>
</dbReference>
<keyword evidence="7" id="KW-1133">Transmembrane helix</keyword>
<organism evidence="8 9">
    <name type="scientific">Cryptococcus depauperatus CBS 7841</name>
    <dbReference type="NCBI Taxonomy" id="1295531"/>
    <lineage>
        <taxon>Eukaryota</taxon>
        <taxon>Fungi</taxon>
        <taxon>Dikarya</taxon>
        <taxon>Basidiomycota</taxon>
        <taxon>Agaricomycotina</taxon>
        <taxon>Tremellomycetes</taxon>
        <taxon>Tremellales</taxon>
        <taxon>Cryptococcaceae</taxon>
        <taxon>Cryptococcus</taxon>
    </lineage>
</organism>
<keyword evidence="7" id="KW-0472">Membrane</keyword>
<evidence type="ECO:0000256" key="2">
    <source>
        <dbReference type="ARBA" id="ARBA00005179"/>
    </source>
</evidence>
<keyword evidence="3 5" id="KW-0479">Metal-binding</keyword>
<dbReference type="Gene3D" id="1.10.630.10">
    <property type="entry name" value="Cytochrome P450"/>
    <property type="match status" value="1"/>
</dbReference>
<keyword evidence="9" id="KW-1185">Reference proteome</keyword>
<protein>
    <recommendedName>
        <fullName evidence="10">Cytochrome P450</fullName>
    </recommendedName>
</protein>
<evidence type="ECO:0000256" key="5">
    <source>
        <dbReference type="PIRSR" id="PIRSR602401-1"/>
    </source>
</evidence>
<dbReference type="GO" id="GO:0016705">
    <property type="term" value="F:oxidoreductase activity, acting on paired donors, with incorporation or reduction of molecular oxygen"/>
    <property type="evidence" value="ECO:0007669"/>
    <property type="project" value="InterPro"/>
</dbReference>
<comment type="cofactor">
    <cofactor evidence="1 5">
        <name>heme</name>
        <dbReference type="ChEBI" id="CHEBI:30413"/>
    </cofactor>
</comment>
<dbReference type="InterPro" id="IPR002401">
    <property type="entry name" value="Cyt_P450_E_grp-I"/>
</dbReference>
<dbReference type="GeneID" id="91086219"/>
<dbReference type="PANTHER" id="PTHR24305">
    <property type="entry name" value="CYTOCHROME P450"/>
    <property type="match status" value="1"/>
</dbReference>
<dbReference type="InterPro" id="IPR017972">
    <property type="entry name" value="Cyt_P450_CS"/>
</dbReference>
<comment type="similarity">
    <text evidence="6">Belongs to the cytochrome P450 family.</text>
</comment>
<dbReference type="GO" id="GO:0005506">
    <property type="term" value="F:iron ion binding"/>
    <property type="evidence" value="ECO:0007669"/>
    <property type="project" value="InterPro"/>
</dbReference>